<evidence type="ECO:0000259" key="1">
    <source>
        <dbReference type="Pfam" id="PF00535"/>
    </source>
</evidence>
<gene>
    <name evidence="2" type="ORF">EA58_15170</name>
</gene>
<protein>
    <submittedName>
        <fullName evidence="2">Glycosyltransferase</fullName>
    </submittedName>
</protein>
<organism evidence="2 3">
    <name type="scientific">Photobacterium galatheae</name>
    <dbReference type="NCBI Taxonomy" id="1654360"/>
    <lineage>
        <taxon>Bacteria</taxon>
        <taxon>Pseudomonadati</taxon>
        <taxon>Pseudomonadota</taxon>
        <taxon>Gammaproteobacteria</taxon>
        <taxon>Vibrionales</taxon>
        <taxon>Vibrionaceae</taxon>
        <taxon>Photobacterium</taxon>
    </lineage>
</organism>
<dbReference type="Proteomes" id="UP000027192">
    <property type="component" value="Unassembled WGS sequence"/>
</dbReference>
<name>A0A066RNR7_9GAMM</name>
<dbReference type="GO" id="GO:0016740">
    <property type="term" value="F:transferase activity"/>
    <property type="evidence" value="ECO:0007669"/>
    <property type="project" value="UniProtKB-KW"/>
</dbReference>
<feature type="domain" description="Glycosyltransferase 2-like" evidence="1">
    <location>
        <begin position="777"/>
        <end position="914"/>
    </location>
</feature>
<dbReference type="PANTHER" id="PTHR43685">
    <property type="entry name" value="GLYCOSYLTRANSFERASE"/>
    <property type="match status" value="1"/>
</dbReference>
<dbReference type="RefSeq" id="WP_051642128.1">
    <property type="nucleotide sequence ID" value="NZ_JAGSGC010000007.1"/>
</dbReference>
<dbReference type="InterPro" id="IPR050834">
    <property type="entry name" value="Glycosyltransf_2"/>
</dbReference>
<comment type="caution">
    <text evidence="2">The sequence shown here is derived from an EMBL/GenBank/DDBJ whole genome shotgun (WGS) entry which is preliminary data.</text>
</comment>
<keyword evidence="3" id="KW-1185">Reference proteome</keyword>
<feature type="domain" description="Glycosyltransferase 2-like" evidence="1">
    <location>
        <begin position="37"/>
        <end position="163"/>
    </location>
</feature>
<dbReference type="OrthoDB" id="9145912at2"/>
<dbReference type="SUPFAM" id="SSF53448">
    <property type="entry name" value="Nucleotide-diphospho-sugar transferases"/>
    <property type="match status" value="2"/>
</dbReference>
<dbReference type="EMBL" id="JMIB01000028">
    <property type="protein sequence ID" value="KDM90726.1"/>
    <property type="molecule type" value="Genomic_DNA"/>
</dbReference>
<dbReference type="AlphaFoldDB" id="A0A066RNR7"/>
<dbReference type="InterPro" id="IPR029044">
    <property type="entry name" value="Nucleotide-diphossugar_trans"/>
</dbReference>
<dbReference type="InterPro" id="IPR001173">
    <property type="entry name" value="Glyco_trans_2-like"/>
</dbReference>
<reference evidence="2 3" key="1">
    <citation type="submission" date="2014-04" db="EMBL/GenBank/DDBJ databases">
        <title>Draft genome sequence of Photobacterium halotolerans S2753: a solonamide, ngercheumicin and holomycin producer.</title>
        <authorList>
            <person name="Machado H.R."/>
            <person name="Gram L."/>
        </authorList>
    </citation>
    <scope>NUCLEOTIDE SEQUENCE [LARGE SCALE GENOMIC DNA]</scope>
    <source>
        <strain evidence="2 3">S2753</strain>
    </source>
</reference>
<evidence type="ECO:0000313" key="2">
    <source>
        <dbReference type="EMBL" id="KDM90726.1"/>
    </source>
</evidence>
<evidence type="ECO:0000313" key="3">
    <source>
        <dbReference type="Proteomes" id="UP000027192"/>
    </source>
</evidence>
<dbReference type="Pfam" id="PF00535">
    <property type="entry name" value="Glycos_transf_2"/>
    <property type="match status" value="2"/>
</dbReference>
<dbReference type="PANTHER" id="PTHR43685:SF2">
    <property type="entry name" value="GLYCOSYLTRANSFERASE 2-LIKE DOMAIN-CONTAINING PROTEIN"/>
    <property type="match status" value="1"/>
</dbReference>
<sequence length="1004" mass="114845">MTKFKKKAPKKYVEILCDRNCQLVHDAAEFENAEIVIAIPHKNQTQALSHALKSALNQTLVKRRIARIVVLDDSSDEIWSSELGTMLHHPSITLLSAECGSPARARNLLLDWTDAQPNIHWVARLDADDEFFAANSLEALWNTVRNTGKKAAIGSNKLRKDGEILANVNIADPNILSDHFQLAGFIEKFASGITQRELPSCNLILRTNLGLRYPNIRSAEDHWLVSRLLMQHPSDIAICPFPIYAIYSLDGEDTKQNKSNQAWQDQRKRLAYAARKWSNLLAAKKHLLGIGMEGVVWLQDNLVVKEFYPWAITDNDVYKLISLLSEKNLPVSKVKWTKEDDLWQYQTDYDSSNVPEKNIPKQMIICYLKKLYQSGVSTLNIKRNNLIITSNGELQYIDIGKDIQRLTTSKFRDMCARLYSIGILGNPDEEFVRRKSYRRQDDALKALPGFEHFYSEIITSLHPQCVRSDNHSNPAAPIKINAVTLFIKACGQDARLLTDQVIHIVTQLSFPVSFAKKVLLIDPHQGKFLRQYAEEQLASVLQQANQLKNDGIIDTVLIAPANSNTIIAKTYKKWFSQANCVNPHTINNAPLFSQLWGFDQVTTPYVLQCDLDVLIGRRNWHHNYIGDMLSACEPQDVLAVGFNIPHKSKQFISYHGEPGEFAPEVRFSLLDLNRIRNQLPIDNPMSGEHLLFTWHRALQTAMGVRGLRAVRGGASHSYYVHPRNEHKHLPGLAVTRDLIAQGREPAEQYEQFDWIPGAQWHNVPRKEAIVFLLKGRYTKYARLKRCLDSLRSQKNQDFGIILIDDASGATHNWCYPLLLGDLFTKTTLVRHNRHKGRIPNFLLAIKELCQDPQSLIAILDQDDCLMQTNVICTLLNAKQQGADLIQMPMYRPNKPLNLYHPDYTNPRQVAGGNVWSHLRVFTKELFEQIPESYFKRKSSGNWFETTTDYLTMIPMSELATHPIYIDFGYAYWHDRSDYNQEEKQHQESLISELLSKPSLRSVDR</sequence>
<accession>A0A066RNR7</accession>
<proteinExistence type="predicted"/>
<dbReference type="CDD" id="cd00761">
    <property type="entry name" value="Glyco_tranf_GTA_type"/>
    <property type="match status" value="2"/>
</dbReference>
<dbReference type="Gene3D" id="3.90.550.10">
    <property type="entry name" value="Spore Coat Polysaccharide Biosynthesis Protein SpsA, Chain A"/>
    <property type="match status" value="2"/>
</dbReference>
<keyword evidence="2" id="KW-0808">Transferase</keyword>